<gene>
    <name evidence="3" type="primary">nuoC</name>
    <name evidence="8" type="ORF">POL67_00535</name>
</gene>
<keyword evidence="3 4" id="KW-0520">NAD</keyword>
<dbReference type="InterPro" id="IPR037232">
    <property type="entry name" value="NADH_quin_OxRdtase_su_C/D-like"/>
</dbReference>
<dbReference type="Pfam" id="PF00329">
    <property type="entry name" value="Complex1_30kDa"/>
    <property type="match status" value="1"/>
</dbReference>
<evidence type="ECO:0000313" key="9">
    <source>
        <dbReference type="Proteomes" id="UP001221411"/>
    </source>
</evidence>
<proteinExistence type="inferred from homology"/>
<dbReference type="SUPFAM" id="SSF143243">
    <property type="entry name" value="Nqo5-like"/>
    <property type="match status" value="1"/>
</dbReference>
<dbReference type="PANTHER" id="PTHR10884:SF14">
    <property type="entry name" value="NADH DEHYDROGENASE [UBIQUINONE] IRON-SULFUR PROTEIN 3, MITOCHONDRIAL"/>
    <property type="match status" value="1"/>
</dbReference>
<keyword evidence="3" id="KW-1003">Cell membrane</keyword>
<comment type="subunit">
    <text evidence="3">NDH-1 is composed of 14 different subunits. Subunits NuoB, C, D, E, F, and G constitute the peripheral sector of the complex.</text>
</comment>
<evidence type="ECO:0000256" key="5">
    <source>
        <dbReference type="RuleBase" id="RU003582"/>
    </source>
</evidence>
<feature type="domain" description="NADH:ubiquinone oxidoreductase 30kDa subunit" evidence="7">
    <location>
        <begin position="30"/>
        <end position="154"/>
    </location>
</feature>
<evidence type="ECO:0000259" key="7">
    <source>
        <dbReference type="Pfam" id="PF00329"/>
    </source>
</evidence>
<comment type="subcellular location">
    <subcellularLocation>
        <location evidence="3">Cell membrane</location>
        <topology evidence="3">Peripheral membrane protein</topology>
        <orientation evidence="3">Cytoplasmic side</orientation>
    </subcellularLocation>
</comment>
<dbReference type="InterPro" id="IPR010218">
    <property type="entry name" value="NADH_DH_suC"/>
</dbReference>
<dbReference type="PROSITE" id="PS00542">
    <property type="entry name" value="COMPLEX1_30K"/>
    <property type="match status" value="1"/>
</dbReference>
<comment type="catalytic activity">
    <reaction evidence="3 5">
        <text>a quinone + NADH + 5 H(+)(in) = a quinol + NAD(+) + 4 H(+)(out)</text>
        <dbReference type="Rhea" id="RHEA:57888"/>
        <dbReference type="ChEBI" id="CHEBI:15378"/>
        <dbReference type="ChEBI" id="CHEBI:24646"/>
        <dbReference type="ChEBI" id="CHEBI:57540"/>
        <dbReference type="ChEBI" id="CHEBI:57945"/>
        <dbReference type="ChEBI" id="CHEBI:132124"/>
    </reaction>
</comment>
<keyword evidence="2 3" id="KW-0813">Transport</keyword>
<evidence type="ECO:0000256" key="1">
    <source>
        <dbReference type="ARBA" id="ARBA00007569"/>
    </source>
</evidence>
<evidence type="ECO:0000256" key="6">
    <source>
        <dbReference type="SAM" id="MobiDB-lite"/>
    </source>
</evidence>
<comment type="function">
    <text evidence="3">NDH-1 shuttles electrons from NADH, via FMN and iron-sulfur (Fe-S) centers, to quinones in the respiratory chain. The immediate electron acceptor for the enzyme in this species is believed to be ubiquinone. Couples the redox reaction to proton translocation (for every two electrons transferred, four hydrogen ions are translocated across the cytoplasmic membrane), and thus conserves the redox energy in a proton gradient.</text>
</comment>
<sequence>MSKRVLEILKSKFGDDIYETHSQFGDDTAVVNPEKWREIARFLRDDPQCAMNMFVDLTAVDYLGRQTPRFEVVLHLRSMDRNHRIRLKARIGDEDANGVEIDSVVSVWKGANWFERECFDMFGVNFKGHPDLRRILMYPEFVGYPLRKDYPADKIQPLVELRNVPDKLPPFGIDEGMPFGRQTHDYPRGEETN</sequence>
<keyword evidence="9" id="KW-1185">Reference proteome</keyword>
<protein>
    <recommendedName>
        <fullName evidence="3">NADH-quinone oxidoreductase subunit C</fullName>
        <ecNumber evidence="3">7.1.1.-</ecNumber>
    </recommendedName>
    <alternativeName>
        <fullName evidence="3">NADH dehydrogenase I subunit C</fullName>
    </alternativeName>
    <alternativeName>
        <fullName evidence="3">NDH-1 subunit C</fullName>
    </alternativeName>
</protein>
<evidence type="ECO:0000256" key="2">
    <source>
        <dbReference type="ARBA" id="ARBA00022448"/>
    </source>
</evidence>
<feature type="compositionally biased region" description="Basic and acidic residues" evidence="6">
    <location>
        <begin position="182"/>
        <end position="193"/>
    </location>
</feature>
<accession>A0ABT5EG00</accession>
<dbReference type="Proteomes" id="UP001221411">
    <property type="component" value="Unassembled WGS sequence"/>
</dbReference>
<comment type="caution">
    <text evidence="8">The sequence shown here is derived from an EMBL/GenBank/DDBJ whole genome shotgun (WGS) entry which is preliminary data.</text>
</comment>
<dbReference type="EC" id="7.1.1.-" evidence="3"/>
<dbReference type="NCBIfam" id="TIGR01961">
    <property type="entry name" value="NuoC_fam"/>
    <property type="match status" value="1"/>
</dbReference>
<evidence type="ECO:0000256" key="4">
    <source>
        <dbReference type="RuleBase" id="RU003456"/>
    </source>
</evidence>
<reference evidence="8 9" key="1">
    <citation type="submission" date="2022-11" db="EMBL/GenBank/DDBJ databases">
        <title>Minimal conservation of predation-associated metabolite biosynthetic gene clusters underscores biosynthetic potential of Myxococcota including descriptions for ten novel species: Archangium lansinium sp. nov., Myxococcus landrumus sp. nov., Nannocystis bai.</title>
        <authorList>
            <person name="Ahearne A."/>
            <person name="Stevens C."/>
            <person name="Dowd S."/>
        </authorList>
    </citation>
    <scope>NUCLEOTIDE SEQUENCE [LARGE SCALE GENOMIC DNA]</scope>
    <source>
        <strain evidence="8 9">RJM3</strain>
    </source>
</reference>
<organism evidence="8 9">
    <name type="scientific">Polyangium mundeleinium</name>
    <dbReference type="NCBI Taxonomy" id="2995306"/>
    <lineage>
        <taxon>Bacteria</taxon>
        <taxon>Pseudomonadati</taxon>
        <taxon>Myxococcota</taxon>
        <taxon>Polyangia</taxon>
        <taxon>Polyangiales</taxon>
        <taxon>Polyangiaceae</taxon>
        <taxon>Polyangium</taxon>
    </lineage>
</organism>
<dbReference type="InterPro" id="IPR001268">
    <property type="entry name" value="NADH_UbQ_OxRdtase_30kDa_su"/>
</dbReference>
<dbReference type="HAMAP" id="MF_01357">
    <property type="entry name" value="NDH1_NuoC"/>
    <property type="match status" value="1"/>
</dbReference>
<feature type="region of interest" description="Disordered" evidence="6">
    <location>
        <begin position="172"/>
        <end position="193"/>
    </location>
</feature>
<keyword evidence="3 4" id="KW-1278">Translocase</keyword>
<evidence type="ECO:0000313" key="8">
    <source>
        <dbReference type="EMBL" id="MDC0739812.1"/>
    </source>
</evidence>
<keyword evidence="3" id="KW-0830">Ubiquinone</keyword>
<keyword evidence="3" id="KW-0472">Membrane</keyword>
<keyword evidence="3 5" id="KW-0874">Quinone</keyword>
<dbReference type="Gene3D" id="3.30.460.80">
    <property type="entry name" value="NADH:ubiquinone oxidoreductase, 30kDa subunit"/>
    <property type="match status" value="1"/>
</dbReference>
<dbReference type="PANTHER" id="PTHR10884">
    <property type="entry name" value="NADH DEHYDROGENASE UBIQUINONE IRON-SULFUR PROTEIN 3"/>
    <property type="match status" value="1"/>
</dbReference>
<evidence type="ECO:0000256" key="3">
    <source>
        <dbReference type="HAMAP-Rule" id="MF_01357"/>
    </source>
</evidence>
<dbReference type="RefSeq" id="WP_271914291.1">
    <property type="nucleotide sequence ID" value="NZ_JAQNDO010000001.1"/>
</dbReference>
<dbReference type="InterPro" id="IPR020396">
    <property type="entry name" value="NADH_UbQ_OxRdtase_CS"/>
</dbReference>
<dbReference type="EMBL" id="JAQNDO010000001">
    <property type="protein sequence ID" value="MDC0739812.1"/>
    <property type="molecule type" value="Genomic_DNA"/>
</dbReference>
<name>A0ABT5EG00_9BACT</name>
<comment type="similarity">
    <text evidence="1 3 4">Belongs to the complex I 30 kDa subunit family.</text>
</comment>